<accession>A0A846I8I0</accession>
<protein>
    <submittedName>
        <fullName evidence="2">Phage tail protein</fullName>
    </submittedName>
</protein>
<dbReference type="Pfam" id="PF13360">
    <property type="entry name" value="PQQ_2"/>
    <property type="match status" value="2"/>
</dbReference>
<dbReference type="SMART" id="SM00320">
    <property type="entry name" value="WD40"/>
    <property type="match status" value="3"/>
</dbReference>
<reference evidence="2 3" key="1">
    <citation type="submission" date="2019-02" db="EMBL/GenBank/DDBJ databases">
        <title>Genome sequencing of Clostridium botulinum clinical isolates.</title>
        <authorList>
            <person name="Brunt J."/>
            <person name="Van Vliet A.H.M."/>
            <person name="Stringer S.C."/>
            <person name="Grant K.A."/>
            <person name="Carter A.C."/>
            <person name="Peck M.W."/>
        </authorList>
    </citation>
    <scope>NUCLEOTIDE SEQUENCE [LARGE SCALE GENOMIC DNA]</scope>
    <source>
        <strain evidence="2 3">H142660711</strain>
    </source>
</reference>
<dbReference type="InterPro" id="IPR015943">
    <property type="entry name" value="WD40/YVTN_repeat-like_dom_sf"/>
</dbReference>
<dbReference type="InterPro" id="IPR018391">
    <property type="entry name" value="PQQ_b-propeller_rpt"/>
</dbReference>
<dbReference type="PANTHER" id="PTHR34512">
    <property type="entry name" value="CELL SURFACE PROTEIN"/>
    <property type="match status" value="1"/>
</dbReference>
<dbReference type="InterPro" id="IPR001680">
    <property type="entry name" value="WD40_rpt"/>
</dbReference>
<feature type="domain" description="Pyrrolo-quinoline quinone repeat" evidence="1">
    <location>
        <begin position="529"/>
        <end position="589"/>
    </location>
</feature>
<dbReference type="InterPro" id="IPR011047">
    <property type="entry name" value="Quinoprotein_ADH-like_sf"/>
</dbReference>
<gene>
    <name evidence="2" type="ORF">EXM69_20725</name>
</gene>
<evidence type="ECO:0000313" key="2">
    <source>
        <dbReference type="EMBL" id="NEZ94289.1"/>
    </source>
</evidence>
<dbReference type="SMART" id="SM00564">
    <property type="entry name" value="PQQ"/>
    <property type="match status" value="5"/>
</dbReference>
<dbReference type="PANTHER" id="PTHR34512:SF30">
    <property type="entry name" value="OUTER MEMBRANE PROTEIN ASSEMBLY FACTOR BAMB"/>
    <property type="match status" value="1"/>
</dbReference>
<evidence type="ECO:0000313" key="3">
    <source>
        <dbReference type="Proteomes" id="UP000473887"/>
    </source>
</evidence>
<dbReference type="AlphaFoldDB" id="A0A846I8I0"/>
<sequence>MEKSGFFNAMRVGDTWDRVYKAENYAEYFASFIGNGVFPNPSTKLQVIGTDKIQVIVKPGKAWINGYLYENTDDLILPVDVADGVLHRIDKIVLRYDVVEREIRVKIKKGEFASEPKAPQLTRNADMYELGIADIYVRAGVISIIQSNITDLRLSKELCGIVHGTIDQVDTTTIFNQYLEWYKNITGKTEQELQNIKKHLEIDFMLWFDGLKETLSGDIAGNLLNLINTNTESIKTKASSEELNKFKEDTTSQLADIATDIENIDLSADKVTLNSSNIKSKNVKGALEELFTSASNGKNKIVTAITGKGIVANNTDSFDTLSNKIKQIPAYTPANLAVEIQRFTSITTNKNDIRQIALDIYGYIYTISGDKKLRKLNDGSILWEYECSDIVQSLAVKNGYVYIGQYNNHIIKISSSGNKVWDNYYSSKYGILSIVIDDDNIIYAGTENRKVIKIDSTGNVIWTYDKHKSDVKAIAIDRNGYIYSGGGNRLVKLCSNGGEEWIRDFGRSIASIAIDNNGYIYIGFIYYGIAKINPDNGEQIWHADLGLNKSGDSIAVDDYDYVYVATDSPDEIIRKISSDGHEIWKYNCDCDRYLKSIVVDNYGYIYVGCDDMVRKLTDKIYMKK</sequence>
<comment type="caution">
    <text evidence="2">The sequence shown here is derived from an EMBL/GenBank/DDBJ whole genome shotgun (WGS) entry which is preliminary data.</text>
</comment>
<dbReference type="Proteomes" id="UP000473887">
    <property type="component" value="Unassembled WGS sequence"/>
</dbReference>
<evidence type="ECO:0000259" key="1">
    <source>
        <dbReference type="Pfam" id="PF13360"/>
    </source>
</evidence>
<proteinExistence type="predicted"/>
<organism evidence="2 3">
    <name type="scientific">Clostridium botulinum</name>
    <dbReference type="NCBI Taxonomy" id="1491"/>
    <lineage>
        <taxon>Bacteria</taxon>
        <taxon>Bacillati</taxon>
        <taxon>Bacillota</taxon>
        <taxon>Clostridia</taxon>
        <taxon>Eubacteriales</taxon>
        <taxon>Clostridiaceae</taxon>
        <taxon>Clostridium</taxon>
    </lineage>
</organism>
<name>A0A846I8I0_CLOBO</name>
<dbReference type="SUPFAM" id="SSF50998">
    <property type="entry name" value="Quinoprotein alcohol dehydrogenase-like"/>
    <property type="match status" value="1"/>
</dbReference>
<dbReference type="EMBL" id="SGKC01000094">
    <property type="protein sequence ID" value="NEZ94289.1"/>
    <property type="molecule type" value="Genomic_DNA"/>
</dbReference>
<dbReference type="InterPro" id="IPR002372">
    <property type="entry name" value="PQQ_rpt_dom"/>
</dbReference>
<dbReference type="Gene3D" id="2.130.10.10">
    <property type="entry name" value="YVTN repeat-like/Quinoprotein amine dehydrogenase"/>
    <property type="match status" value="1"/>
</dbReference>
<feature type="domain" description="Pyrrolo-quinoline quinone repeat" evidence="1">
    <location>
        <begin position="362"/>
        <end position="504"/>
    </location>
</feature>